<dbReference type="InterPro" id="IPR013693">
    <property type="entry name" value="SpoIID/LytB_N"/>
</dbReference>
<organism evidence="4 5">
    <name type="scientific">Zhenpiania hominis</name>
    <dbReference type="NCBI Taxonomy" id="2763644"/>
    <lineage>
        <taxon>Bacteria</taxon>
        <taxon>Bacillati</taxon>
        <taxon>Bacillota</taxon>
        <taxon>Clostridia</taxon>
        <taxon>Peptostreptococcales</taxon>
        <taxon>Anaerovoracaceae</taxon>
        <taxon>Zhenpiania</taxon>
    </lineage>
</organism>
<evidence type="ECO:0000313" key="5">
    <source>
        <dbReference type="Proteomes" id="UP000602647"/>
    </source>
</evidence>
<comment type="caution">
    <text evidence="4">The sequence shown here is derived from an EMBL/GenBank/DDBJ whole genome shotgun (WGS) entry which is preliminary data.</text>
</comment>
<dbReference type="NCBIfam" id="TIGR02669">
    <property type="entry name" value="SpoIID_LytB"/>
    <property type="match status" value="1"/>
</dbReference>
<dbReference type="AlphaFoldDB" id="A0A923SRC6"/>
<feature type="transmembrane region" description="Helical" evidence="2">
    <location>
        <begin position="30"/>
        <end position="52"/>
    </location>
</feature>
<evidence type="ECO:0000313" key="4">
    <source>
        <dbReference type="EMBL" id="MBC6680440.1"/>
    </source>
</evidence>
<dbReference type="InterPro" id="IPR051922">
    <property type="entry name" value="Bact_Sporulation_Assoc"/>
</dbReference>
<dbReference type="PANTHER" id="PTHR30032:SF4">
    <property type="entry name" value="AMIDASE ENHANCER"/>
    <property type="match status" value="1"/>
</dbReference>
<name>A0A923SRC6_9FIRM</name>
<accession>A0A923SRC6</accession>
<dbReference type="InterPro" id="IPR013486">
    <property type="entry name" value="SpoIID/LytB"/>
</dbReference>
<dbReference type="NCBIfam" id="TIGR02870">
    <property type="entry name" value="spore_II_D"/>
    <property type="match status" value="1"/>
</dbReference>
<evidence type="ECO:0000256" key="1">
    <source>
        <dbReference type="SAM" id="MobiDB-lite"/>
    </source>
</evidence>
<keyword evidence="2" id="KW-1133">Transmembrane helix</keyword>
<reference evidence="4" key="1">
    <citation type="submission" date="2020-08" db="EMBL/GenBank/DDBJ databases">
        <title>Genome public.</title>
        <authorList>
            <person name="Liu C."/>
            <person name="Sun Q."/>
        </authorList>
    </citation>
    <scope>NUCLEOTIDE SEQUENCE</scope>
    <source>
        <strain evidence="4">BX12</strain>
    </source>
</reference>
<dbReference type="PANTHER" id="PTHR30032">
    <property type="entry name" value="N-ACETYLMURAMOYL-L-ALANINE AMIDASE-RELATED"/>
    <property type="match status" value="1"/>
</dbReference>
<evidence type="ECO:0000259" key="3">
    <source>
        <dbReference type="Pfam" id="PF08486"/>
    </source>
</evidence>
<dbReference type="Proteomes" id="UP000602647">
    <property type="component" value="Unassembled WGS sequence"/>
</dbReference>
<proteinExistence type="predicted"/>
<dbReference type="GO" id="GO:0030288">
    <property type="term" value="C:outer membrane-bounded periplasmic space"/>
    <property type="evidence" value="ECO:0007669"/>
    <property type="project" value="TreeGrafter"/>
</dbReference>
<dbReference type="GO" id="GO:0030435">
    <property type="term" value="P:sporulation resulting in formation of a cellular spore"/>
    <property type="evidence" value="ECO:0007669"/>
    <property type="project" value="InterPro"/>
</dbReference>
<evidence type="ECO:0000256" key="2">
    <source>
        <dbReference type="SAM" id="Phobius"/>
    </source>
</evidence>
<feature type="region of interest" description="Disordered" evidence="1">
    <location>
        <begin position="1"/>
        <end position="21"/>
    </location>
</feature>
<sequence>MQRNRKNRSRKRKPAVRTGRRTAPPVLKSAAILVVAIIFILIIIPFTITMVFTSDSQEGTKKENRDPGAQPEETITDTAAVPKTIRVQREDSGKREKIEFEEYVKGVVASEMPSDFEEEALKAQAVAARTYSLAKVQNAKKNGNSSTHPKAPVCDTVHCQVYQDKAQLKKGKGADWMRSDWEKISAAVEDTKGQLLYYDGQLVQQALFHSSSGGKTENCEDVFASAVPYLVSVESPYEEDATHKKETLTLSLSEFSAKIKASYPDISFGTIPSGGIKILSRSSGGRVDQMRIGNGTVTGKQVREALGLYSANFTISTGKDTITFTTTGSGHGVGMSQYGANGMAKEGYSYKEILQHYYSGTTIAGGS</sequence>
<keyword evidence="2" id="KW-0472">Membrane</keyword>
<feature type="compositionally biased region" description="Basic residues" evidence="1">
    <location>
        <begin position="1"/>
        <end position="20"/>
    </location>
</feature>
<dbReference type="RefSeq" id="WP_187303540.1">
    <property type="nucleotide sequence ID" value="NZ_JACRYT010000013.1"/>
</dbReference>
<keyword evidence="2" id="KW-0812">Transmembrane</keyword>
<gene>
    <name evidence="4" type="primary">spoIID</name>
    <name evidence="4" type="ORF">H9L42_11480</name>
</gene>
<protein>
    <submittedName>
        <fullName evidence="4">Stage II sporulation protein D</fullName>
    </submittedName>
</protein>
<dbReference type="EMBL" id="JACRYT010000013">
    <property type="protein sequence ID" value="MBC6680440.1"/>
    <property type="molecule type" value="Genomic_DNA"/>
</dbReference>
<keyword evidence="5" id="KW-1185">Reference proteome</keyword>
<dbReference type="InterPro" id="IPR014225">
    <property type="entry name" value="Spore_II_D_firmicutes"/>
</dbReference>
<feature type="region of interest" description="Disordered" evidence="1">
    <location>
        <begin position="57"/>
        <end position="77"/>
    </location>
</feature>
<feature type="domain" description="Sporulation stage II protein D amidase enhancer LytB N-terminal" evidence="3">
    <location>
        <begin position="93"/>
        <end position="198"/>
    </location>
</feature>
<dbReference type="Pfam" id="PF08486">
    <property type="entry name" value="SpoIID"/>
    <property type="match status" value="1"/>
</dbReference>